<dbReference type="EMBL" id="JRVC01000005">
    <property type="protein sequence ID" value="KHS48170.1"/>
    <property type="molecule type" value="Genomic_DNA"/>
</dbReference>
<gene>
    <name evidence="2" type="ORF">NJ75_01359</name>
</gene>
<dbReference type="STRING" id="48936.NJ75_01359"/>
<feature type="domain" description="DSBA-like thioredoxin" evidence="1">
    <location>
        <begin position="8"/>
        <end position="218"/>
    </location>
</feature>
<accession>A0A0B9AFT7</accession>
<dbReference type="SUPFAM" id="SSF52833">
    <property type="entry name" value="Thioredoxin-like"/>
    <property type="match status" value="1"/>
</dbReference>
<dbReference type="PANTHER" id="PTHR13887">
    <property type="entry name" value="GLUTATHIONE S-TRANSFERASE KAPPA"/>
    <property type="match status" value="1"/>
</dbReference>
<name>A0A0B9AFT7_9SPHN</name>
<keyword evidence="3" id="KW-1185">Reference proteome</keyword>
<dbReference type="InterPro" id="IPR001853">
    <property type="entry name" value="DSBA-like_thioredoxin_dom"/>
</dbReference>
<dbReference type="PATRIC" id="fig|48936.3.peg.1360"/>
<proteinExistence type="predicted"/>
<sequence length="230" mass="25450">MSAPANVTLDIWSDVMCPWCVIGLKQLDKALASMDGEVDATVRFHPFELNPDMPEEGEEQAAHIQRKYGRTAEQSAGVRETLRQAAERAGYSFDYTGEGDAPPAMMWNTRMAHRLLTWALRAFGPERQQALKRALFDAHFQARRNVSDPEVLAEVAESVGLPRLNALQAMIDPQIDAIVTAEERQAWDWNVTGVPAVVINGKLIVPGAQEPEVYSDLIRKVLAREAAGKA</sequence>
<dbReference type="Pfam" id="PF01323">
    <property type="entry name" value="DSBA"/>
    <property type="match status" value="1"/>
</dbReference>
<comment type="caution">
    <text evidence="2">The sequence shown here is derived from an EMBL/GenBank/DDBJ whole genome shotgun (WGS) entry which is preliminary data.</text>
</comment>
<organism evidence="2 3">
    <name type="scientific">Novosphingobium subterraneum</name>
    <dbReference type="NCBI Taxonomy" id="48936"/>
    <lineage>
        <taxon>Bacteria</taxon>
        <taxon>Pseudomonadati</taxon>
        <taxon>Pseudomonadota</taxon>
        <taxon>Alphaproteobacteria</taxon>
        <taxon>Sphingomonadales</taxon>
        <taxon>Sphingomonadaceae</taxon>
        <taxon>Novosphingobium</taxon>
    </lineage>
</organism>
<dbReference type="Proteomes" id="UP000031338">
    <property type="component" value="Unassembled WGS sequence"/>
</dbReference>
<evidence type="ECO:0000313" key="2">
    <source>
        <dbReference type="EMBL" id="KHS48170.1"/>
    </source>
</evidence>
<dbReference type="GO" id="GO:0016491">
    <property type="term" value="F:oxidoreductase activity"/>
    <property type="evidence" value="ECO:0007669"/>
    <property type="project" value="InterPro"/>
</dbReference>
<dbReference type="Gene3D" id="3.40.30.10">
    <property type="entry name" value="Glutaredoxin"/>
    <property type="match status" value="1"/>
</dbReference>
<dbReference type="AlphaFoldDB" id="A0A0B9AFT7"/>
<protein>
    <submittedName>
        <fullName evidence="2">DSBA oxidoreductase</fullName>
    </submittedName>
</protein>
<evidence type="ECO:0000313" key="3">
    <source>
        <dbReference type="Proteomes" id="UP000031338"/>
    </source>
</evidence>
<dbReference type="RefSeq" id="WP_039332723.1">
    <property type="nucleotide sequence ID" value="NZ_JRVC01000005.1"/>
</dbReference>
<dbReference type="CDD" id="cd03024">
    <property type="entry name" value="DsbA_FrnE"/>
    <property type="match status" value="1"/>
</dbReference>
<evidence type="ECO:0000259" key="1">
    <source>
        <dbReference type="Pfam" id="PF01323"/>
    </source>
</evidence>
<dbReference type="PANTHER" id="PTHR13887:SF41">
    <property type="entry name" value="THIOREDOXIN SUPERFAMILY PROTEIN"/>
    <property type="match status" value="1"/>
</dbReference>
<dbReference type="InterPro" id="IPR036249">
    <property type="entry name" value="Thioredoxin-like_sf"/>
</dbReference>
<reference evidence="2 3" key="1">
    <citation type="submission" date="2014-10" db="EMBL/GenBank/DDBJ databases">
        <title>Draft genome sequence of Novosphingobium subterraneum DSM 12447.</title>
        <authorList>
            <person name="Gan H.M."/>
            <person name="Gan H.Y."/>
            <person name="Savka M.A."/>
        </authorList>
    </citation>
    <scope>NUCLEOTIDE SEQUENCE [LARGE SCALE GENOMIC DNA]</scope>
    <source>
        <strain evidence="2 3">DSM 12447</strain>
    </source>
</reference>